<dbReference type="Proteomes" id="UP001067231">
    <property type="component" value="Unassembled WGS sequence"/>
</dbReference>
<accession>A0A9D5DI05</accession>
<evidence type="ECO:0000256" key="1">
    <source>
        <dbReference type="SAM" id="MobiDB-lite"/>
    </source>
</evidence>
<reference evidence="3" key="1">
    <citation type="submission" date="2022-10" db="EMBL/GenBank/DDBJ databases">
        <title>Adaptive evolution leads to modifications in subtelomeric GC content in a zoonotic Cryptosporidium species.</title>
        <authorList>
            <person name="Li J."/>
            <person name="Feng Y."/>
            <person name="Xiao L."/>
        </authorList>
    </citation>
    <scope>NUCLEOTIDE SEQUENCE</scope>
    <source>
        <strain evidence="3">33844</strain>
    </source>
</reference>
<dbReference type="AlphaFoldDB" id="A0A9D5DI05"/>
<feature type="compositionally biased region" description="Low complexity" evidence="1">
    <location>
        <begin position="261"/>
        <end position="290"/>
    </location>
</feature>
<feature type="region of interest" description="Disordered" evidence="1">
    <location>
        <begin position="238"/>
        <end position="318"/>
    </location>
</feature>
<sequence>MLTYPAVPLSISLARCFLPTLLIILAPLYIDFYSISVEIDGASDQASGLTLTGFSLNDESSLSFSSDSEPPSYSLTGLSSDDGNGLLTSAIWDLSLILCKLSYDGPIVEQQCFFQGLKFAGESLKWQVLFDEAGPSADSDPYSSSDSEQANFMLYALEICDLVLVERTDSHNNIDPSLLEELKVKCLELQCLSKLYRSLKHIGWLEQRMQEAEMNGDTEKTRRFASLVQRSSSVSLHLLGKHQKARSGSRKIAKKADSSKKSGATASKAASTSSSSSSFKILSVISISESSSDDEEHKRDSSRTRARRKHPKKEKEQT</sequence>
<dbReference type="EMBL" id="JAPCXC010000066">
    <property type="protein sequence ID" value="KAJ1606965.1"/>
    <property type="molecule type" value="Genomic_DNA"/>
</dbReference>
<name>A0A9D5DI05_9CRYT</name>
<evidence type="ECO:0000313" key="3">
    <source>
        <dbReference type="EMBL" id="KAJ1606965.1"/>
    </source>
</evidence>
<protein>
    <submittedName>
        <fullName evidence="3">Uncharacterized protein</fullName>
    </submittedName>
</protein>
<comment type="caution">
    <text evidence="3">The sequence shown here is derived from an EMBL/GenBank/DDBJ whole genome shotgun (WGS) entry which is preliminary data.</text>
</comment>
<organism evidence="3">
    <name type="scientific">Cryptosporidium canis</name>
    <dbReference type="NCBI Taxonomy" id="195482"/>
    <lineage>
        <taxon>Eukaryota</taxon>
        <taxon>Sar</taxon>
        <taxon>Alveolata</taxon>
        <taxon>Apicomplexa</taxon>
        <taxon>Conoidasida</taxon>
        <taxon>Coccidia</taxon>
        <taxon>Eucoccidiorida</taxon>
        <taxon>Eimeriorina</taxon>
        <taxon>Cryptosporidiidae</taxon>
        <taxon>Cryptosporidium</taxon>
    </lineage>
</organism>
<evidence type="ECO:0000256" key="2">
    <source>
        <dbReference type="SAM" id="Phobius"/>
    </source>
</evidence>
<dbReference type="OrthoDB" id="10503039at2759"/>
<keyword evidence="2" id="KW-1133">Transmembrane helix</keyword>
<proteinExistence type="predicted"/>
<feature type="compositionally biased region" description="Basic residues" evidence="1">
    <location>
        <begin position="239"/>
        <end position="253"/>
    </location>
</feature>
<gene>
    <name evidence="3" type="ORF">OJ253_2544</name>
</gene>
<keyword evidence="2" id="KW-0472">Membrane</keyword>
<feature type="transmembrane region" description="Helical" evidence="2">
    <location>
        <begin position="12"/>
        <end position="30"/>
    </location>
</feature>
<keyword evidence="2" id="KW-0812">Transmembrane</keyword>